<sequence>MNMDAALAQLDNARRAVRTVVGMRDAAEEGKWVHQAPLGYLDACKTGRGSISPDPERAPLVREAWCLIDAGYSEAEALRMVTAKGLTNKRGKEVPKQTFSKMLRNPLYMGVVETMGVRTKSSVIEPIVEQDLWLRVKRRLDGKKHEPSRRRKANPEYPLRGFIEDPEGRRYTGSAPRGASGIRYPAYHCTQRGGRRYPVDKVHREFAALLSALNLDENRAKALREAIRLNYLERHETAENERKRLTKELTVVESSISAAIDKLMTGVLTDEQAKEYLAGREQRKQEIQLRLSELGTTESNVDEIWNFGLGVLSDLSGTWENIANIEVKQRFQRWVFPENLTYDGEEFGTRRIACSLCIKQAINAEVSTMVPPTGIEPVSQP</sequence>
<dbReference type="InterPro" id="IPR011109">
    <property type="entry name" value="DNA_bind_recombinase_dom"/>
</dbReference>
<gene>
    <name evidence="6" type="ORF">C1875_00390</name>
</gene>
<evidence type="ECO:0000256" key="1">
    <source>
        <dbReference type="ARBA" id="ARBA00023125"/>
    </source>
</evidence>
<evidence type="ECO:0000259" key="5">
    <source>
        <dbReference type="PROSITE" id="PS51737"/>
    </source>
</evidence>
<reference evidence="6 7" key="1">
    <citation type="journal article" date="2018" name="Elife">
        <title>Discovery and characterization of a prevalent human gut bacterial enzyme sufficient for the inactivation of a family of plant toxins.</title>
        <authorList>
            <person name="Koppel N."/>
            <person name="Bisanz J.E."/>
            <person name="Pandelia M.E."/>
            <person name="Turnbaugh P.J."/>
            <person name="Balskus E.P."/>
        </authorList>
    </citation>
    <scope>NUCLEOTIDE SEQUENCE [LARGE SCALE GENOMIC DNA]</scope>
    <source>
        <strain evidence="6 7">W1 BHI 6</strain>
    </source>
</reference>
<feature type="compositionally biased region" description="Basic residues" evidence="4">
    <location>
        <begin position="143"/>
        <end position="152"/>
    </location>
</feature>
<dbReference type="Pfam" id="PF07508">
    <property type="entry name" value="Recombinase"/>
    <property type="match status" value="1"/>
</dbReference>
<name>A0A369MLN3_EGGLN</name>
<feature type="coiled-coil region" evidence="3">
    <location>
        <begin position="228"/>
        <end position="255"/>
    </location>
</feature>
<dbReference type="AlphaFoldDB" id="A0A369MLN3"/>
<evidence type="ECO:0000313" key="6">
    <source>
        <dbReference type="EMBL" id="RDB73594.1"/>
    </source>
</evidence>
<comment type="caution">
    <text evidence="6">The sequence shown here is derived from an EMBL/GenBank/DDBJ whole genome shotgun (WGS) entry which is preliminary data.</text>
</comment>
<dbReference type="Proteomes" id="UP000253970">
    <property type="component" value="Unassembled WGS sequence"/>
</dbReference>
<dbReference type="PROSITE" id="PS51737">
    <property type="entry name" value="RECOMBINASE_DNA_BIND"/>
    <property type="match status" value="1"/>
</dbReference>
<dbReference type="GO" id="GO:0000150">
    <property type="term" value="F:DNA strand exchange activity"/>
    <property type="evidence" value="ECO:0007669"/>
    <property type="project" value="InterPro"/>
</dbReference>
<dbReference type="PANTHER" id="PTHR30461">
    <property type="entry name" value="DNA-INVERTASE FROM LAMBDOID PROPHAGE"/>
    <property type="match status" value="1"/>
</dbReference>
<dbReference type="InterPro" id="IPR050639">
    <property type="entry name" value="SSR_resolvase"/>
</dbReference>
<protein>
    <recommendedName>
        <fullName evidence="5">Recombinase domain-containing protein</fullName>
    </recommendedName>
</protein>
<dbReference type="PANTHER" id="PTHR30461:SF2">
    <property type="entry name" value="SERINE RECOMBINASE PINE-RELATED"/>
    <property type="match status" value="1"/>
</dbReference>
<feature type="region of interest" description="Disordered" evidence="4">
    <location>
        <begin position="143"/>
        <end position="177"/>
    </location>
</feature>
<dbReference type="EMBL" id="PPTU01000001">
    <property type="protein sequence ID" value="RDB73594.1"/>
    <property type="molecule type" value="Genomic_DNA"/>
</dbReference>
<proteinExistence type="predicted"/>
<keyword evidence="3" id="KW-0175">Coiled coil</keyword>
<dbReference type="GO" id="GO:0003677">
    <property type="term" value="F:DNA binding"/>
    <property type="evidence" value="ECO:0007669"/>
    <property type="project" value="UniProtKB-KW"/>
</dbReference>
<organism evidence="6 7">
    <name type="scientific">Eggerthella lenta</name>
    <name type="common">Eubacterium lentum</name>
    <dbReference type="NCBI Taxonomy" id="84112"/>
    <lineage>
        <taxon>Bacteria</taxon>
        <taxon>Bacillati</taxon>
        <taxon>Actinomycetota</taxon>
        <taxon>Coriobacteriia</taxon>
        <taxon>Eggerthellales</taxon>
        <taxon>Eggerthellaceae</taxon>
        <taxon>Eggerthella</taxon>
    </lineage>
</organism>
<dbReference type="Gene3D" id="3.90.1750.20">
    <property type="entry name" value="Putative Large Serine Recombinase, Chain B, Domain 2"/>
    <property type="match status" value="1"/>
</dbReference>
<evidence type="ECO:0000256" key="2">
    <source>
        <dbReference type="ARBA" id="ARBA00023172"/>
    </source>
</evidence>
<accession>A0A369MLN3</accession>
<dbReference type="InterPro" id="IPR038109">
    <property type="entry name" value="DNA_bind_recomb_sf"/>
</dbReference>
<keyword evidence="2" id="KW-0233">DNA recombination</keyword>
<evidence type="ECO:0000313" key="7">
    <source>
        <dbReference type="Proteomes" id="UP000253970"/>
    </source>
</evidence>
<evidence type="ECO:0000256" key="4">
    <source>
        <dbReference type="SAM" id="MobiDB-lite"/>
    </source>
</evidence>
<evidence type="ECO:0000256" key="3">
    <source>
        <dbReference type="SAM" id="Coils"/>
    </source>
</evidence>
<feature type="domain" description="Recombinase" evidence="5">
    <location>
        <begin position="37"/>
        <end position="146"/>
    </location>
</feature>
<keyword evidence="1" id="KW-0238">DNA-binding</keyword>